<dbReference type="GO" id="GO:0016887">
    <property type="term" value="F:ATP hydrolysis activity"/>
    <property type="evidence" value="ECO:0007669"/>
    <property type="project" value="RHEA"/>
</dbReference>
<accession>A0A1Y0D1L9</accession>
<evidence type="ECO:0000256" key="8">
    <source>
        <dbReference type="ARBA" id="ARBA00023014"/>
    </source>
</evidence>
<dbReference type="PROSITE" id="PS51193">
    <property type="entry name" value="HELICASE_ATP_BIND_2"/>
    <property type="match status" value="1"/>
</dbReference>
<dbReference type="InterPro" id="IPR039000">
    <property type="entry name" value="DinG_proteobact"/>
</dbReference>
<comment type="catalytic activity">
    <reaction evidence="11">
        <text>ATP + H2O = ADP + phosphate + H(+)</text>
        <dbReference type="Rhea" id="RHEA:13065"/>
        <dbReference type="ChEBI" id="CHEBI:15377"/>
        <dbReference type="ChEBI" id="CHEBI:15378"/>
        <dbReference type="ChEBI" id="CHEBI:30616"/>
        <dbReference type="ChEBI" id="CHEBI:43474"/>
        <dbReference type="ChEBI" id="CHEBI:456216"/>
        <dbReference type="EC" id="5.6.2.3"/>
    </reaction>
</comment>
<dbReference type="GO" id="GO:0043139">
    <property type="term" value="F:5'-3' DNA helicase activity"/>
    <property type="evidence" value="ECO:0007669"/>
    <property type="project" value="UniProtKB-UniRule"/>
</dbReference>
<dbReference type="SMART" id="SM00491">
    <property type="entry name" value="HELICc2"/>
    <property type="match status" value="1"/>
</dbReference>
<dbReference type="InterPro" id="IPR010614">
    <property type="entry name" value="RAD3-like_helicase_DEAD"/>
</dbReference>
<comment type="function">
    <text evidence="11">DNA-dependent ATPase and 5'-3' DNA helicase. Unwinds D-loops, R-loops, forked DNA and G-quadruplex DNA.</text>
</comment>
<comment type="caution">
    <text evidence="11">Lacks conserved residue(s) required for the propagation of feature annotation.</text>
</comment>
<dbReference type="GO" id="GO:0051539">
    <property type="term" value="F:4 iron, 4 sulfur cluster binding"/>
    <property type="evidence" value="ECO:0007669"/>
    <property type="project" value="UniProtKB-UniRule"/>
</dbReference>
<evidence type="ECO:0000313" key="14">
    <source>
        <dbReference type="Proteomes" id="UP000243937"/>
    </source>
</evidence>
<evidence type="ECO:0000256" key="3">
    <source>
        <dbReference type="ARBA" id="ARBA00022741"/>
    </source>
</evidence>
<dbReference type="GO" id="GO:0046872">
    <property type="term" value="F:metal ion binding"/>
    <property type="evidence" value="ECO:0007669"/>
    <property type="project" value="UniProtKB-KW"/>
</dbReference>
<comment type="similarity">
    <text evidence="11">Belongs to the helicase family. DinG subfamily. Type 1 sub-subfamily.</text>
</comment>
<feature type="binding site" evidence="11">
    <location>
        <position position="225"/>
    </location>
    <ligand>
        <name>[4Fe-4S] cluster</name>
        <dbReference type="ChEBI" id="CHEBI:49883"/>
    </ligand>
</feature>
<dbReference type="InterPro" id="IPR014013">
    <property type="entry name" value="Helic_SF1/SF2_ATP-bd_DinG/Rad3"/>
</dbReference>
<keyword evidence="3 11" id="KW-0547">Nucleotide-binding</keyword>
<keyword evidence="2 11" id="KW-0479">Metal-binding</keyword>
<dbReference type="PANTHER" id="PTHR11472">
    <property type="entry name" value="DNA REPAIR DEAD HELICASE RAD3/XP-D SUBFAMILY MEMBER"/>
    <property type="match status" value="1"/>
</dbReference>
<keyword evidence="14" id="KW-1185">Reference proteome</keyword>
<feature type="domain" description="Helicase ATP-binding" evidence="12">
    <location>
        <begin position="26"/>
        <end position="320"/>
    </location>
</feature>
<keyword evidence="8 11" id="KW-0411">Iron-sulfur</keyword>
<evidence type="ECO:0000256" key="2">
    <source>
        <dbReference type="ARBA" id="ARBA00022723"/>
    </source>
</evidence>
<dbReference type="RefSeq" id="WP_087034495.1">
    <property type="nucleotide sequence ID" value="NZ_CP021377.1"/>
</dbReference>
<keyword evidence="7 11" id="KW-0408">Iron</keyword>
<name>A0A1Y0D1L9_9GAMM</name>
<evidence type="ECO:0000256" key="9">
    <source>
        <dbReference type="ARBA" id="ARBA00023125"/>
    </source>
</evidence>
<dbReference type="AlphaFoldDB" id="A0A1Y0D1L9"/>
<keyword evidence="1 11" id="KW-0004">4Fe-4S</keyword>
<dbReference type="GO" id="GO:0009432">
    <property type="term" value="P:SOS response"/>
    <property type="evidence" value="ECO:0007669"/>
    <property type="project" value="TreeGrafter"/>
</dbReference>
<dbReference type="HAMAP" id="MF_02205">
    <property type="entry name" value="DinG_proteobact"/>
    <property type="match status" value="1"/>
</dbReference>
<feature type="binding site" evidence="11">
    <location>
        <position position="216"/>
    </location>
    <ligand>
        <name>[4Fe-4S] cluster</name>
        <dbReference type="ChEBI" id="CHEBI:49883"/>
    </ligand>
</feature>
<keyword evidence="4 11" id="KW-0378">Hydrolase</keyword>
<dbReference type="GO" id="GO:0005524">
    <property type="term" value="F:ATP binding"/>
    <property type="evidence" value="ECO:0007669"/>
    <property type="project" value="UniProtKB-UniRule"/>
</dbReference>
<evidence type="ECO:0000259" key="12">
    <source>
        <dbReference type="PROSITE" id="PS51193"/>
    </source>
</evidence>
<protein>
    <recommendedName>
        <fullName evidence="11">ATP-dependent DNA helicase DinG</fullName>
        <ecNumber evidence="11">5.6.2.3</ecNumber>
    </recommendedName>
    <alternativeName>
        <fullName evidence="11">DNA 5'-3' helicase DinG</fullName>
    </alternativeName>
</protein>
<dbReference type="KEGG" id="opf:CBP31_01160"/>
<evidence type="ECO:0000256" key="7">
    <source>
        <dbReference type="ARBA" id="ARBA00023004"/>
    </source>
</evidence>
<dbReference type="GO" id="GO:0033677">
    <property type="term" value="F:DNA/RNA helicase activity"/>
    <property type="evidence" value="ECO:0007669"/>
    <property type="project" value="TreeGrafter"/>
</dbReference>
<dbReference type="GO" id="GO:0003677">
    <property type="term" value="F:DNA binding"/>
    <property type="evidence" value="ECO:0007669"/>
    <property type="project" value="UniProtKB-UniRule"/>
</dbReference>
<evidence type="ECO:0000313" key="13">
    <source>
        <dbReference type="EMBL" id="ART81411.1"/>
    </source>
</evidence>
<feature type="binding site" evidence="11">
    <location>
        <position position="133"/>
    </location>
    <ligand>
        <name>[4Fe-4S] cluster</name>
        <dbReference type="ChEBI" id="CHEBI:49883"/>
    </ligand>
</feature>
<dbReference type="InterPro" id="IPR027417">
    <property type="entry name" value="P-loop_NTPase"/>
</dbReference>
<dbReference type="Proteomes" id="UP000243937">
    <property type="component" value="Chromosome"/>
</dbReference>
<proteinExistence type="inferred from homology"/>
<dbReference type="SUPFAM" id="SSF52540">
    <property type="entry name" value="P-loop containing nucleoside triphosphate hydrolases"/>
    <property type="match status" value="1"/>
</dbReference>
<reference evidence="13 14" key="1">
    <citation type="journal article" date="2014" name="Int. J. Syst. Evol. Microbiol.">
        <title>Oceanisphaera profunda sp. nov., a marine bacterium isolated from deep-sea sediment, and emended description of the genus Oceanisphaera.</title>
        <authorList>
            <person name="Xu Z."/>
            <person name="Zhang X.Y."/>
            <person name="Su H.N."/>
            <person name="Yu Z.C."/>
            <person name="Liu C."/>
            <person name="Li H."/>
            <person name="Chen X.L."/>
            <person name="Song X.Y."/>
            <person name="Xie B.B."/>
            <person name="Qin Q.L."/>
            <person name="Zhou B.C."/>
            <person name="Shi M."/>
            <person name="Huang Y."/>
            <person name="Zhang Y.Z."/>
        </authorList>
    </citation>
    <scope>NUCLEOTIDE SEQUENCE [LARGE SCALE GENOMIC DNA]</scope>
    <source>
        <strain evidence="13 14">SM1222</strain>
    </source>
</reference>
<dbReference type="InterPro" id="IPR006555">
    <property type="entry name" value="ATP-dep_Helicase_C"/>
</dbReference>
<keyword evidence="6 11" id="KW-0067">ATP-binding</keyword>
<keyword evidence="9 11" id="KW-0238">DNA-binding</keyword>
<dbReference type="EC" id="5.6.2.3" evidence="11"/>
<comment type="cofactor">
    <cofactor evidence="11">
        <name>[4Fe-4S] cluster</name>
        <dbReference type="ChEBI" id="CHEBI:49883"/>
    </cofactor>
    <text evidence="11">Binds 1 [4Fe-4S] cluster.</text>
</comment>
<evidence type="ECO:0000256" key="6">
    <source>
        <dbReference type="ARBA" id="ARBA00022840"/>
    </source>
</evidence>
<dbReference type="PANTHER" id="PTHR11472:SF59">
    <property type="entry name" value="ATP-DEPENDENT DNA HELICASE DING"/>
    <property type="match status" value="1"/>
</dbReference>
<evidence type="ECO:0000256" key="4">
    <source>
        <dbReference type="ARBA" id="ARBA00022801"/>
    </source>
</evidence>
<sequence>MPNSTVTVPNKSTGDYQSLVRDNYRRLSKALPNFKPRREQNYLVAEMSKVLSGRYDAARRILVAEAGTGIGKSLAYLQAGIPWARMQQKKLVISTATLALQEQLIEKDLPLFHPHCKPSFKFALAKGRARYCCARRLSDLSAGAAQTQMFDPGSFEQVLADNHLLAHAPLTESQQSQLAKMWQAYSDGSWAGDKDSWPTPIESALWQQIQAERHSCQPMLGHQTCPFHKARAELEQADVIVVNHALLLADLSMGGGIVLPEPEQCLYILDEAHHIASVARDQGSARLALRQLRRSLEQFNKWHGKLNDLLGSDGQSAIAKLQHGLAQLIPSLNELYRQLVSALQRRDLTPDDQGCLRFTTGDLPCGLDEPLTRLKEDSQIFCRALAPISSQLAEQLKINPSQSAAIEAALAMISLQLLQAEQLRDGSALLLKPTLEKQTPPARWLELDAKDKQEVVLCVTPLAVGHLLEQWCWSRASAVIMVSATLTALNDFGYFRRSVGLRADDGSHYLRLNSPFDYPRSRLIIPHLACEPSSEQFDALLAEQIPLWLADQNASLVLFSSYRQMNQAATALRAQGQSILVQGEASRQALLHLHREKCDGQQPSVLFGTGSFAEGLDLPGHYLTNLIITKLPFAVPTSPVEEAMAEWITQSGGNAFMQLALPEASRKLIQACGRLLRSETDEGRIVLLDKRLVSKRYGPALLQALPPFTILKQ</sequence>
<dbReference type="Pfam" id="PF06733">
    <property type="entry name" value="DEAD_2"/>
    <property type="match status" value="1"/>
</dbReference>
<gene>
    <name evidence="11" type="primary">dinG</name>
    <name evidence="13" type="ORF">CBP31_01160</name>
</gene>
<organism evidence="13 14">
    <name type="scientific">Oceanisphaera profunda</name>
    <dbReference type="NCBI Taxonomy" id="1416627"/>
    <lineage>
        <taxon>Bacteria</taxon>
        <taxon>Pseudomonadati</taxon>
        <taxon>Pseudomonadota</taxon>
        <taxon>Gammaproteobacteria</taxon>
        <taxon>Aeromonadales</taxon>
        <taxon>Aeromonadaceae</taxon>
        <taxon>Oceanisphaera</taxon>
    </lineage>
</organism>
<evidence type="ECO:0000256" key="5">
    <source>
        <dbReference type="ARBA" id="ARBA00022806"/>
    </source>
</evidence>
<evidence type="ECO:0000256" key="1">
    <source>
        <dbReference type="ARBA" id="ARBA00022485"/>
    </source>
</evidence>
<evidence type="ECO:0000256" key="11">
    <source>
        <dbReference type="HAMAP-Rule" id="MF_02205"/>
    </source>
</evidence>
<dbReference type="NCBIfam" id="NF008729">
    <property type="entry name" value="PRK11747.1"/>
    <property type="match status" value="1"/>
</dbReference>
<keyword evidence="5 11" id="KW-0347">Helicase</keyword>
<keyword evidence="10 11" id="KW-0413">Isomerase</keyword>
<dbReference type="InterPro" id="IPR045028">
    <property type="entry name" value="DinG/Rad3-like"/>
</dbReference>
<dbReference type="Gene3D" id="3.40.50.300">
    <property type="entry name" value="P-loop containing nucleotide triphosphate hydrolases"/>
    <property type="match status" value="2"/>
</dbReference>
<dbReference type="OrthoDB" id="9805194at2"/>
<evidence type="ECO:0000256" key="10">
    <source>
        <dbReference type="ARBA" id="ARBA00023235"/>
    </source>
</evidence>
<dbReference type="EMBL" id="CP021377">
    <property type="protein sequence ID" value="ART81411.1"/>
    <property type="molecule type" value="Genomic_DNA"/>
</dbReference>
<dbReference type="Pfam" id="PF13307">
    <property type="entry name" value="Helicase_C_2"/>
    <property type="match status" value="1"/>
</dbReference>
<dbReference type="GO" id="GO:0006281">
    <property type="term" value="P:DNA repair"/>
    <property type="evidence" value="ECO:0007669"/>
    <property type="project" value="TreeGrafter"/>
</dbReference>